<dbReference type="SUPFAM" id="SSF53448">
    <property type="entry name" value="Nucleotide-diphospho-sugar transferases"/>
    <property type="match status" value="1"/>
</dbReference>
<dbReference type="Proteomes" id="UP001177023">
    <property type="component" value="Unassembled WGS sequence"/>
</dbReference>
<reference evidence="13" key="1">
    <citation type="submission" date="2023-06" db="EMBL/GenBank/DDBJ databases">
        <authorList>
            <person name="Delattre M."/>
        </authorList>
    </citation>
    <scope>NUCLEOTIDE SEQUENCE</scope>
    <source>
        <strain evidence="13">AF72</strain>
    </source>
</reference>
<keyword evidence="6" id="KW-1133">Transmembrane helix</keyword>
<feature type="chain" id="PRO_5041261434" description="Glycosyltransferase 2-like domain-containing protein" evidence="11">
    <location>
        <begin position="18"/>
        <end position="440"/>
    </location>
</feature>
<proteinExistence type="inferred from homology"/>
<keyword evidence="14" id="KW-1185">Reference proteome</keyword>
<comment type="similarity">
    <text evidence="3">Belongs to the glycosyltransferase 2 family. GalNAc-T subfamily.</text>
</comment>
<evidence type="ECO:0000256" key="4">
    <source>
        <dbReference type="ARBA" id="ARBA00022692"/>
    </source>
</evidence>
<keyword evidence="7" id="KW-0472">Membrane</keyword>
<sequence length="440" mass="50420">MLFVWLIIATQFTSLQASDDQKGEETPEIWPSCKHVEPAADLESWLKVDAQKQRCNHTSKPAEQDEVETERRKWGEKSFSFDAVASDKIGPRRSLGYQADARCKETTFVAEQTASVVIIYHNECLSILLRMINSIIDLTPSDNLKEIILYDDASEDEHILMPKLEAFAKLTEKTGLLKINRTDTREGLIRAKVFAARLATGDVLIFLDSHCEVTEGWLPPLLDPIQTNPKSIVLPIVDLISPVTFKYSKALIARCGFDDGLNFKWLYLPWEYWDVPENNVKPFDSPSMSGGLLAVRKSFFEEIGEYDMGMEIWGAENHELSIRTWLCGGRVVVAPCSRIGHVFRMRRPYKSKPKTKAVFDTNLYNSARTAKVWLGNYEKHFLAANPRAKNVDAGDLSERLNLKDRLKCKKFEWFVDNVYPEFKKEEQRDDGQEKEQKNEL</sequence>
<dbReference type="EMBL" id="CATQJA010002662">
    <property type="protein sequence ID" value="CAJ0580789.1"/>
    <property type="molecule type" value="Genomic_DNA"/>
</dbReference>
<evidence type="ECO:0000256" key="9">
    <source>
        <dbReference type="ARBA" id="ARBA00023180"/>
    </source>
</evidence>
<evidence type="ECO:0000313" key="13">
    <source>
        <dbReference type="EMBL" id="CAJ0580789.1"/>
    </source>
</evidence>
<comment type="caution">
    <text evidence="13">The sequence shown here is derived from an EMBL/GenBank/DDBJ whole genome shotgun (WGS) entry which is preliminary data.</text>
</comment>
<evidence type="ECO:0000256" key="1">
    <source>
        <dbReference type="ARBA" id="ARBA00004606"/>
    </source>
</evidence>
<dbReference type="GO" id="GO:0016020">
    <property type="term" value="C:membrane"/>
    <property type="evidence" value="ECO:0007669"/>
    <property type="project" value="UniProtKB-SubCell"/>
</dbReference>
<dbReference type="Pfam" id="PF00535">
    <property type="entry name" value="Glycos_transf_2"/>
    <property type="match status" value="1"/>
</dbReference>
<dbReference type="InterPro" id="IPR001173">
    <property type="entry name" value="Glyco_trans_2-like"/>
</dbReference>
<keyword evidence="11" id="KW-0732">Signal</keyword>
<organism evidence="13 14">
    <name type="scientific">Mesorhabditis spiculigera</name>
    <dbReference type="NCBI Taxonomy" id="96644"/>
    <lineage>
        <taxon>Eukaryota</taxon>
        <taxon>Metazoa</taxon>
        <taxon>Ecdysozoa</taxon>
        <taxon>Nematoda</taxon>
        <taxon>Chromadorea</taxon>
        <taxon>Rhabditida</taxon>
        <taxon>Rhabditina</taxon>
        <taxon>Rhabditomorpha</taxon>
        <taxon>Rhabditoidea</taxon>
        <taxon>Rhabditidae</taxon>
        <taxon>Mesorhabditinae</taxon>
        <taxon>Mesorhabditis</taxon>
    </lineage>
</organism>
<dbReference type="CDD" id="cd02510">
    <property type="entry name" value="pp-GalNAc-T"/>
    <property type="match status" value="1"/>
</dbReference>
<comment type="subcellular location">
    <subcellularLocation>
        <location evidence="10">Endomembrane system</location>
        <topology evidence="10">Single-pass membrane protein</topology>
    </subcellularLocation>
    <subcellularLocation>
        <location evidence="1">Membrane</location>
        <topology evidence="1">Single-pass type II membrane protein</topology>
    </subcellularLocation>
</comment>
<keyword evidence="9" id="KW-0325">Glycoprotein</keyword>
<gene>
    <name evidence="13" type="ORF">MSPICULIGERA_LOCUS18972</name>
</gene>
<evidence type="ECO:0000256" key="10">
    <source>
        <dbReference type="ARBA" id="ARBA00037847"/>
    </source>
</evidence>
<keyword evidence="8" id="KW-1015">Disulfide bond</keyword>
<dbReference type="GO" id="GO:0005112">
    <property type="term" value="F:Notch binding"/>
    <property type="evidence" value="ECO:0007669"/>
    <property type="project" value="TreeGrafter"/>
</dbReference>
<dbReference type="GO" id="GO:0005794">
    <property type="term" value="C:Golgi apparatus"/>
    <property type="evidence" value="ECO:0007669"/>
    <property type="project" value="TreeGrafter"/>
</dbReference>
<keyword evidence="4" id="KW-0812">Transmembrane</keyword>
<accession>A0AA36G650</accession>
<feature type="domain" description="Glycosyltransferase 2-like" evidence="12">
    <location>
        <begin position="115"/>
        <end position="303"/>
    </location>
</feature>
<dbReference type="AlphaFoldDB" id="A0AA36G650"/>
<evidence type="ECO:0000256" key="2">
    <source>
        <dbReference type="ARBA" id="ARBA00004922"/>
    </source>
</evidence>
<dbReference type="GO" id="GO:0008593">
    <property type="term" value="P:regulation of Notch signaling pathway"/>
    <property type="evidence" value="ECO:0007669"/>
    <property type="project" value="TreeGrafter"/>
</dbReference>
<dbReference type="GO" id="GO:0006493">
    <property type="term" value="P:protein O-linked glycosylation"/>
    <property type="evidence" value="ECO:0007669"/>
    <property type="project" value="TreeGrafter"/>
</dbReference>
<evidence type="ECO:0000256" key="8">
    <source>
        <dbReference type="ARBA" id="ARBA00023157"/>
    </source>
</evidence>
<evidence type="ECO:0000256" key="5">
    <source>
        <dbReference type="ARBA" id="ARBA00022968"/>
    </source>
</evidence>
<name>A0AA36G650_9BILA</name>
<dbReference type="PANTHER" id="PTHR11675:SF116">
    <property type="entry name" value="N-ACETYLGALACTOSAMINYLTRANSFERASE 8-RELATED"/>
    <property type="match status" value="1"/>
</dbReference>
<feature type="non-terminal residue" evidence="13">
    <location>
        <position position="1"/>
    </location>
</feature>
<dbReference type="InterPro" id="IPR029044">
    <property type="entry name" value="Nucleotide-diphossugar_trans"/>
</dbReference>
<protein>
    <recommendedName>
        <fullName evidence="12">Glycosyltransferase 2-like domain-containing protein</fullName>
    </recommendedName>
</protein>
<evidence type="ECO:0000259" key="12">
    <source>
        <dbReference type="Pfam" id="PF00535"/>
    </source>
</evidence>
<dbReference type="Gene3D" id="3.90.550.10">
    <property type="entry name" value="Spore Coat Polysaccharide Biosynthesis Protein SpsA, Chain A"/>
    <property type="match status" value="1"/>
</dbReference>
<comment type="pathway">
    <text evidence="2">Protein modification; protein glycosylation.</text>
</comment>
<dbReference type="InterPro" id="IPR045885">
    <property type="entry name" value="GalNAc-T"/>
</dbReference>
<evidence type="ECO:0000256" key="7">
    <source>
        <dbReference type="ARBA" id="ARBA00023136"/>
    </source>
</evidence>
<feature type="signal peptide" evidence="11">
    <location>
        <begin position="1"/>
        <end position="17"/>
    </location>
</feature>
<evidence type="ECO:0000256" key="3">
    <source>
        <dbReference type="ARBA" id="ARBA00005680"/>
    </source>
</evidence>
<keyword evidence="5" id="KW-0735">Signal-anchor</keyword>
<dbReference type="PANTHER" id="PTHR11675">
    <property type="entry name" value="N-ACETYLGALACTOSAMINYLTRANSFERASE"/>
    <property type="match status" value="1"/>
</dbReference>
<evidence type="ECO:0000256" key="11">
    <source>
        <dbReference type="SAM" id="SignalP"/>
    </source>
</evidence>
<dbReference type="GO" id="GO:0004653">
    <property type="term" value="F:polypeptide N-acetylgalactosaminyltransferase activity"/>
    <property type="evidence" value="ECO:0007669"/>
    <property type="project" value="TreeGrafter"/>
</dbReference>
<evidence type="ECO:0000256" key="6">
    <source>
        <dbReference type="ARBA" id="ARBA00022989"/>
    </source>
</evidence>
<evidence type="ECO:0000313" key="14">
    <source>
        <dbReference type="Proteomes" id="UP001177023"/>
    </source>
</evidence>